<name>A0A1I7LNA0_9BURK</name>
<accession>A0A1I7LNA0</accession>
<evidence type="ECO:0008006" key="4">
    <source>
        <dbReference type="Google" id="ProtNLM"/>
    </source>
</evidence>
<feature type="region of interest" description="Disordered" evidence="1">
    <location>
        <begin position="20"/>
        <end position="43"/>
    </location>
</feature>
<evidence type="ECO:0000313" key="3">
    <source>
        <dbReference type="Proteomes" id="UP000199391"/>
    </source>
</evidence>
<evidence type="ECO:0000256" key="1">
    <source>
        <dbReference type="SAM" id="MobiDB-lite"/>
    </source>
</evidence>
<evidence type="ECO:0000313" key="2">
    <source>
        <dbReference type="EMBL" id="SFV11177.1"/>
    </source>
</evidence>
<dbReference type="EMBL" id="FPBO01000033">
    <property type="protein sequence ID" value="SFV11177.1"/>
    <property type="molecule type" value="Genomic_DNA"/>
</dbReference>
<gene>
    <name evidence="2" type="ORF">SAMN05216552_103351</name>
</gene>
<proteinExistence type="predicted"/>
<keyword evidence="3" id="KW-1185">Reference proteome</keyword>
<protein>
    <recommendedName>
        <fullName evidence="4">Transporter</fullName>
    </recommendedName>
</protein>
<reference evidence="3" key="1">
    <citation type="submission" date="2016-10" db="EMBL/GenBank/DDBJ databases">
        <authorList>
            <person name="Varghese N."/>
            <person name="Submissions S."/>
        </authorList>
    </citation>
    <scope>NUCLEOTIDE SEQUENCE [LARGE SCALE GENOMIC DNA]</scope>
    <source>
        <strain evidence="3">CGMCC 1.11014</strain>
    </source>
</reference>
<dbReference type="Proteomes" id="UP000199391">
    <property type="component" value="Unassembled WGS sequence"/>
</dbReference>
<dbReference type="STRING" id="1035707.SAMN05216552_103351"/>
<sequence>MLAERDQTILELRQRIASLERDATPHRVKHQQPPAPAEDELDSNRALERALVRERGLLLSPRTYEIEPNFIYSHSDNNAGFRRDSYGPGVTVRAGLPWRSQVELTLPYVIERLNIDAVRSHSRGRGDFNLGLSHQLRIERGWWPGIIGSLGYQGATGRSTAFEPVRLIARGSGFKSLQGALTAIKRVDPLVFFGSYAYTHVYSATKSGIKVEPGNVHGLRFGTALAAGPTTSLRAAFNVNFLGRTKYGGERLQNDDPTAFLEFGGSAVLTESTAIDVIVGAGLTRNTPDFRITISLPIRF</sequence>
<dbReference type="AlphaFoldDB" id="A0A1I7LNA0"/>
<organism evidence="2 3">
    <name type="scientific">Pseudoduganella namucuonensis</name>
    <dbReference type="NCBI Taxonomy" id="1035707"/>
    <lineage>
        <taxon>Bacteria</taxon>
        <taxon>Pseudomonadati</taxon>
        <taxon>Pseudomonadota</taxon>
        <taxon>Betaproteobacteria</taxon>
        <taxon>Burkholderiales</taxon>
        <taxon>Oxalobacteraceae</taxon>
        <taxon>Telluria group</taxon>
        <taxon>Pseudoduganella</taxon>
    </lineage>
</organism>